<feature type="transmembrane region" description="Helical" evidence="13">
    <location>
        <begin position="1640"/>
        <end position="1662"/>
    </location>
</feature>
<feature type="active site" description="Proton donor 1" evidence="5">
    <location>
        <position position="485"/>
    </location>
</feature>
<feature type="transmembrane region" description="Helical" evidence="13">
    <location>
        <begin position="1248"/>
        <end position="1269"/>
    </location>
</feature>
<feature type="binding site" evidence="7">
    <location>
        <position position="494"/>
    </location>
    <ligand>
        <name>chloride</name>
        <dbReference type="ChEBI" id="CHEBI:17996"/>
        <label>1</label>
    </ligand>
</feature>
<keyword evidence="11" id="KW-0378">Hydrolase</keyword>
<feature type="active site" description="Proton donor 2" evidence="6">
    <location>
        <position position="485"/>
    </location>
</feature>
<dbReference type="GO" id="GO:0046872">
    <property type="term" value="F:metal ion binding"/>
    <property type="evidence" value="ECO:0007669"/>
    <property type="project" value="UniProtKB-KW"/>
</dbReference>
<feature type="binding site" evidence="10">
    <location>
        <position position="354"/>
    </location>
    <ligand>
        <name>Zn(2+)</name>
        <dbReference type="ChEBI" id="CHEBI:29105"/>
        <label>2</label>
        <note>catalytic</note>
    </ligand>
</feature>
<feature type="region of interest" description="Disordered" evidence="12">
    <location>
        <begin position="586"/>
        <end position="607"/>
    </location>
</feature>
<feature type="active site" description="Proton acceptor 2" evidence="6">
    <location>
        <position position="351"/>
    </location>
</feature>
<feature type="transmembrane region" description="Helical" evidence="13">
    <location>
        <begin position="2638"/>
        <end position="2657"/>
    </location>
</feature>
<feature type="binding site" evidence="8">
    <location>
        <position position="354"/>
    </location>
    <ligand>
        <name>Zn(2+)</name>
        <dbReference type="ChEBI" id="CHEBI:29105"/>
        <label>1</label>
        <note>catalytic</note>
    </ligand>
</feature>
<protein>
    <recommendedName>
        <fullName evidence="11">Angiotensin-converting enzyme</fullName>
        <ecNumber evidence="11">3.4.-.-</ecNumber>
    </recommendedName>
</protein>
<evidence type="ECO:0000256" key="5">
    <source>
        <dbReference type="PIRSR" id="PIRSR601548-1"/>
    </source>
</evidence>
<dbReference type="GeneID" id="25570239"/>
<dbReference type="SUPFAM" id="SSF57184">
    <property type="entry name" value="Growth factor receptor domain"/>
    <property type="match status" value="2"/>
</dbReference>
<evidence type="ECO:0000256" key="6">
    <source>
        <dbReference type="PIRSR" id="PIRSR601548-11"/>
    </source>
</evidence>
<dbReference type="InterPro" id="IPR009030">
    <property type="entry name" value="Growth_fac_rcpt_cys_sf"/>
</dbReference>
<evidence type="ECO:0000256" key="7">
    <source>
        <dbReference type="PIRSR" id="PIRSR601548-2"/>
    </source>
</evidence>
<dbReference type="InterPro" id="IPR036859">
    <property type="entry name" value="CAP-Gly_dom_sf"/>
</dbReference>
<evidence type="ECO:0000256" key="2">
    <source>
        <dbReference type="ARBA" id="ARBA00022729"/>
    </source>
</evidence>
<sequence>MTAPEVAEWVDEVESAYGAAAAAESAAYYAWATDITDDHLATALASSNVTSSIVADAVVRIRSEKLIDIDGLLPQVARKLELLVSRQTIPPGAHAADIAETVADMESFYATKRACIDDACLPLAAADDIIRDPAASWERKAAVWSAWRAGFGALRTPYEELVESSNAGARDLGFADTGAMWRSAFDMDSAEFAAVAERLWTEVQPLYTALHCYVRRELAAAPVYADHAHDPAWAGGALPAHLLGNMWAQDWSHIYSLVEPYPGAGNVELDAGLRATGWDATAMVREGVAFFERLGLAGPGPDFYADSLLVQPSNGRDVVCHASAWDLGGGDVRLKACFKVDGEDFFVVHHELGHIFYYLGYAGQSALFREGANNGFHEAIGDTIVLSLTPAYLRKAGLLPPSPPPPADLASNAAAVNALLKVALERVAFIPFGFVVDKFRWAVFDGSVRPDKWNSHWWALRRKYQGVAPPTSRSADDFDAAAKYHVPANVPYIRYLLAFVLQFQFHDALCTAAGHTGPLHECTIDGSEAAGAALSKMLAAGASQPWQDTLRELTGEPIMSADALLEFFAPLRVFLDDANAAAGATCGWTESPPAPSPPPVPSAGTHPRQNGTTVVIMLIVLLFVAALALAVAGGLWWQRRSAHYHRLSKHTAIVLDDFVAGSNDDDIDAVFGSSSTWESDDGLQLAGVAPRPELALGTFVRVDQRVGRVRYLGRTRFADGFWVGIELVEPCSDLGILMARATEPYDGTCTLEYQACNQDGTGCVAVVIDISTFSPNLHNSWSLSSSGTSVWGLCIIGTAVKRVKCDVPVSGCTMIDIIADGTLLSNLGEVMGITHNNVQYLVLNHDGNCEYLSVDEADSLSGPHSCSADVSDMFNVAADASGLRILTTSSESVIHTLCEFDGSECNTITLFESPSYAYSRPTAVTTPTQLFVGISNADETLLDLAACSLDGSGCVLKAAALPGEVAYLDVFTSDWLVVAYKDVNPATSDGHVAIGICELDLGTCSPIYIRASDGSDIVGQFFAASSVTMAVGTDNELIFVSLPLLPCTSGFRLDASTNACILCSGNTISTGGVCAPCSPGTIASAAATVCDDCSPGTYCPLGTTTPLPCDAGYISATAAANCTACPPGTVSNEGHTVCDSCASAALCPASGLATPYPPVVAMARVSYARAHWFPQSRFADNNKVYRAFVFGGLAFACSTLVLCGLVAIVAWRASPVTRAQLWDRIDLLVSRTDTMPGSRTLRARKTCLGAAMTVLLICATIVAVAIFFVQFQYDNATVTRAQGFGAVPPGHITDDTFHTAIRASLDFVRTDTGSNWCVAPDGSCGSGVTISTSGWNSAMTSTSTCELVGLQTCRVVWECTSGCDMTLSPTTTIDYAGRIYSGVTLKLEAATLGSSYGDPGASGEAGLTVAAPDSHVYYATSASDPATLRIRATTYQHVTYERDAKVTTTGYAFQTQVIARPTSGSLASVPVPAHPSPPVVLEFLVGLQTCRVVWECTSGCDMTLSPTTTIDYAGRIYSGVTLKLEAATLGSSYGDPGASGEAGLTVAAPDSHVYYATSASDPATLRIRATTYQHVTYERDAKVTTTGYAFQTQVIARPTSGSLASVPVPAHPSPPVVLEFVKSSDHELTTVERRMSTLDFVAGLGGLVSVILSVGGVALATVELAVHCGPLHGANSKDLVTTVAYPAAGPNYFSASIAVAALSPTRMALVGFDSAAGLTTLDCATDGSGCSTYVVDDTIVEAPTAIKGWGFNSPADKLATILADKNGILLVVCDASNISACSVTSLGVAPDDFPQTAGGMVADRWFMAYKSGGKCTFLSVDVAAVVDGPHDCAAAVTGDHYSAVVDASRIRIANVVGTHIEVGVCEHDGKSCATATVLAAPSALAASAIATSATALYAAGSTDSVGHLAKCALDGTGCVTAMNAVPGKILDMVVHSSGWLLITFHSMPPPSSDTYASMAACDLDLVSCRVVYTSPDRARNAIGLVVYPGALVQLAFDTTLYANTLVLPPCPLDHKLEPETNACAPCPSHAISTGLICQPCAAGSLPGATPATCAPCPSGSYCPSGATAATPCAAGYVSATGAANCTACPPGTISNADHTTCESCASAALCPASGLAAPYPPEVPLDRTSYLRTHRFPQSRFSDSDKVFEAGKLGLLAFACATVLLCGLVGCVALRASPELKSHIWARLDILVRRNDSEPATGVLHERKSCTGAAMTVLLVCGCSVAVAIFFIQFQYDNATVTRSQGFDPVPSGLVSDTTFRTAIRASLDFVRTDTGSNWCVAPDGSCGSGVTISTSGWNSAMTSTSTCELVGLQTCRVVWECTSGCDMTLSPTTTIDYAGRIYSGVTLKLEAATLGSSYGDPGASGEAGLTVAAPDSHVYYATSASDPATLRIRATTYQHVTYERDAKVTTTGYAFQTQVIARPTSGSLASVPVPAHPSPPVVLQFFKSNFHELTTVERRMSTLDFVAGLATLALALTLILALAPAHAHALFARDLTGLLSPPDAIHVLLAAGIHPDDAAALVEALPVDGASYAQFEATLMAAASHLGLDPIEAAIAAAVTDTPAPPHADHYDHIHPPPTATPSPPPLRSAPPLDQPSPAPSRSLSTRPLAMAAVAVFLLHRGFANALRRQDITHPSALVFFATGALLAALAAHALLGTAMFGVLATALAAAAGYATLHAADFIRLSR</sequence>
<dbReference type="CDD" id="cd06461">
    <property type="entry name" value="M2_ACE"/>
    <property type="match status" value="1"/>
</dbReference>
<accession>A0A0L0DQ29</accession>
<dbReference type="SUPFAM" id="SSF55486">
    <property type="entry name" value="Metalloproteases ('zincins'), catalytic domain"/>
    <property type="match status" value="1"/>
</dbReference>
<proteinExistence type="inferred from homology"/>
<gene>
    <name evidence="14" type="ORF">AMSG_12325</name>
</gene>
<feature type="transmembrane region" description="Helical" evidence="13">
    <location>
        <begin position="2466"/>
        <end position="2484"/>
    </location>
</feature>
<feature type="transmembrane region" description="Helical" evidence="13">
    <location>
        <begin position="614"/>
        <end position="637"/>
    </location>
</feature>
<keyword evidence="2" id="KW-0732">Signal</keyword>
<dbReference type="STRING" id="461836.A0A0L0DQ29"/>
<keyword evidence="13" id="KW-0812">Transmembrane</keyword>
<keyword evidence="8 11" id="KW-0479">Metal-binding</keyword>
<dbReference type="PANTHER" id="PTHR10514">
    <property type="entry name" value="ANGIOTENSIN-CONVERTING ENZYME"/>
    <property type="match status" value="1"/>
</dbReference>
<evidence type="ECO:0000256" key="3">
    <source>
        <dbReference type="ARBA" id="ARBA00023157"/>
    </source>
</evidence>
<feature type="binding site" evidence="10">
    <location>
        <position position="378"/>
    </location>
    <ligand>
        <name>Zn(2+)</name>
        <dbReference type="ChEBI" id="CHEBI:29105"/>
        <label>2</label>
        <note>catalytic</note>
    </ligand>
</feature>
<feature type="region of interest" description="Disordered" evidence="12">
    <location>
        <begin position="2567"/>
        <end position="2605"/>
    </location>
</feature>
<evidence type="ECO:0000256" key="8">
    <source>
        <dbReference type="PIRSR" id="PIRSR601548-3"/>
    </source>
</evidence>
<dbReference type="EC" id="3.4.-.-" evidence="11"/>
<dbReference type="OrthoDB" id="10029630at2759"/>
<keyword evidence="8 11" id="KW-0862">Zinc</keyword>
<feature type="compositionally biased region" description="Pro residues" evidence="12">
    <location>
        <begin position="592"/>
        <end position="601"/>
    </location>
</feature>
<dbReference type="SUPFAM" id="SSF74924">
    <property type="entry name" value="Cap-Gly domain"/>
    <property type="match status" value="1"/>
</dbReference>
<dbReference type="PRINTS" id="PR00791">
    <property type="entry name" value="PEPDIPTASEA"/>
</dbReference>
<reference evidence="14 15" key="1">
    <citation type="submission" date="2010-05" db="EMBL/GenBank/DDBJ databases">
        <title>The Genome Sequence of Thecamonas trahens ATCC 50062.</title>
        <authorList>
            <consortium name="The Broad Institute Genome Sequencing Platform"/>
            <person name="Russ C."/>
            <person name="Cuomo C."/>
            <person name="Shea T."/>
            <person name="Young S.K."/>
            <person name="Zeng Q."/>
            <person name="Koehrsen M."/>
            <person name="Haas B."/>
            <person name="Borodovsky M."/>
            <person name="Guigo R."/>
            <person name="Alvarado L."/>
            <person name="Berlin A."/>
            <person name="Bochicchio J."/>
            <person name="Borenstein D."/>
            <person name="Chapman S."/>
            <person name="Chen Z."/>
            <person name="Freedman E."/>
            <person name="Gellesch M."/>
            <person name="Goldberg J."/>
            <person name="Griggs A."/>
            <person name="Gujja S."/>
            <person name="Heilman E."/>
            <person name="Heiman D."/>
            <person name="Hepburn T."/>
            <person name="Howarth C."/>
            <person name="Jen D."/>
            <person name="Larson L."/>
            <person name="Mehta T."/>
            <person name="Park D."/>
            <person name="Pearson M."/>
            <person name="Roberts A."/>
            <person name="Saif S."/>
            <person name="Shenoy N."/>
            <person name="Sisk P."/>
            <person name="Stolte C."/>
            <person name="Sykes S."/>
            <person name="Thomson T."/>
            <person name="Walk T."/>
            <person name="White J."/>
            <person name="Yandava C."/>
            <person name="Burger G."/>
            <person name="Gray M.W."/>
            <person name="Holland P.W.H."/>
            <person name="King N."/>
            <person name="Lang F.B.F."/>
            <person name="Roger A.J."/>
            <person name="Ruiz-Trillo I."/>
            <person name="Lander E."/>
            <person name="Nusbaum C."/>
        </authorList>
    </citation>
    <scope>NUCLEOTIDE SEQUENCE [LARGE SCALE GENOMIC DNA]</scope>
    <source>
        <strain evidence="14 15">ATCC 50062</strain>
    </source>
</reference>
<evidence type="ECO:0000256" key="1">
    <source>
        <dbReference type="ARBA" id="ARBA00008139"/>
    </source>
</evidence>
<dbReference type="InterPro" id="IPR001548">
    <property type="entry name" value="Peptidase_M2"/>
</dbReference>
<keyword evidence="11" id="KW-0482">Metalloprotease</keyword>
<keyword evidence="15" id="KW-1185">Reference proteome</keyword>
<feature type="binding site" evidence="8">
    <location>
        <position position="378"/>
    </location>
    <ligand>
        <name>Zn(2+)</name>
        <dbReference type="ChEBI" id="CHEBI:29105"/>
        <label>1</label>
        <note>catalytic</note>
    </ligand>
</feature>
<feature type="active site" description="Proton acceptor 1" evidence="5">
    <location>
        <position position="351"/>
    </location>
</feature>
<evidence type="ECO:0000313" key="14">
    <source>
        <dbReference type="EMBL" id="KNC54414.1"/>
    </source>
</evidence>
<dbReference type="GO" id="GO:0016020">
    <property type="term" value="C:membrane"/>
    <property type="evidence" value="ECO:0007669"/>
    <property type="project" value="InterPro"/>
</dbReference>
<name>A0A0L0DQ29_THETB</name>
<feature type="transmembrane region" description="Helical" evidence="13">
    <location>
        <begin position="2663"/>
        <end position="2684"/>
    </location>
</feature>
<feature type="transmembrane region" description="Helical" evidence="13">
    <location>
        <begin position="1187"/>
        <end position="1211"/>
    </location>
</feature>
<evidence type="ECO:0000256" key="10">
    <source>
        <dbReference type="PIRSR" id="PIRSR601548-8"/>
    </source>
</evidence>
<comment type="cofactor">
    <cofactor evidence="11">
        <name>Zn(2+)</name>
        <dbReference type="ChEBI" id="CHEBI:29105"/>
    </cofactor>
    <text evidence="11">Binds 1 zinc ion per subunit.</text>
</comment>
<dbReference type="GO" id="GO:0006508">
    <property type="term" value="P:proteolysis"/>
    <property type="evidence" value="ECO:0007669"/>
    <property type="project" value="UniProtKB-KW"/>
</dbReference>
<organism evidence="14 15">
    <name type="scientific">Thecamonas trahens ATCC 50062</name>
    <dbReference type="NCBI Taxonomy" id="461836"/>
    <lineage>
        <taxon>Eukaryota</taxon>
        <taxon>Apusozoa</taxon>
        <taxon>Apusomonadida</taxon>
        <taxon>Apusomonadidae</taxon>
        <taxon>Thecamonas</taxon>
    </lineage>
</organism>
<dbReference type="GO" id="GO:0008237">
    <property type="term" value="F:metallopeptidase activity"/>
    <property type="evidence" value="ECO:0007669"/>
    <property type="project" value="UniProtKB-KW"/>
</dbReference>
<dbReference type="Proteomes" id="UP000054408">
    <property type="component" value="Unassembled WGS sequence"/>
</dbReference>
<evidence type="ECO:0000256" key="13">
    <source>
        <dbReference type="SAM" id="Phobius"/>
    </source>
</evidence>
<keyword evidence="3 9" id="KW-1015">Disulfide bond</keyword>
<dbReference type="PROSITE" id="PS52011">
    <property type="entry name" value="PEPTIDASE_M2"/>
    <property type="match status" value="1"/>
</dbReference>
<dbReference type="Pfam" id="PF01401">
    <property type="entry name" value="Peptidase_M2"/>
    <property type="match status" value="1"/>
</dbReference>
<evidence type="ECO:0000256" key="9">
    <source>
        <dbReference type="PIRSR" id="PIRSR601548-4"/>
    </source>
</evidence>
<keyword evidence="13" id="KW-1133">Transmembrane helix</keyword>
<dbReference type="EMBL" id="GL349489">
    <property type="protein sequence ID" value="KNC54414.1"/>
    <property type="molecule type" value="Genomic_DNA"/>
</dbReference>
<keyword evidence="11" id="KW-0645">Protease</keyword>
<keyword evidence="4 11" id="KW-0325">Glycoprotein</keyword>
<feature type="binding site" evidence="8">
    <location>
        <position position="350"/>
    </location>
    <ligand>
        <name>Zn(2+)</name>
        <dbReference type="ChEBI" id="CHEBI:29105"/>
        <label>1</label>
        <note>catalytic</note>
    </ligand>
</feature>
<dbReference type="Gene3D" id="1.10.1370.30">
    <property type="match status" value="1"/>
</dbReference>
<dbReference type="Gene3D" id="2.30.30.190">
    <property type="entry name" value="CAP Gly-rich-like domain"/>
    <property type="match status" value="1"/>
</dbReference>
<dbReference type="SMART" id="SM01411">
    <property type="entry name" value="Ephrin_rec_like"/>
    <property type="match status" value="3"/>
</dbReference>
<evidence type="ECO:0000256" key="11">
    <source>
        <dbReference type="RuleBase" id="RU361144"/>
    </source>
</evidence>
<feature type="disulfide bond" evidence="9">
    <location>
        <begin position="115"/>
        <end position="120"/>
    </location>
</feature>
<feature type="disulfide bond" evidence="9">
    <location>
        <begin position="320"/>
        <end position="337"/>
    </location>
</feature>
<keyword evidence="11" id="KW-0121">Carboxypeptidase</keyword>
<feature type="binding site" evidence="10">
    <location>
        <position position="350"/>
    </location>
    <ligand>
        <name>Zn(2+)</name>
        <dbReference type="ChEBI" id="CHEBI:29105"/>
        <label>2</label>
        <note>catalytic</note>
    </ligand>
</feature>
<evidence type="ECO:0000256" key="12">
    <source>
        <dbReference type="SAM" id="MobiDB-lite"/>
    </source>
</evidence>
<dbReference type="PANTHER" id="PTHR10514:SF27">
    <property type="entry name" value="ANGIOTENSIN-CONVERTING ENZYME"/>
    <property type="match status" value="1"/>
</dbReference>
<dbReference type="GO" id="GO:0008241">
    <property type="term" value="F:peptidyl-dipeptidase activity"/>
    <property type="evidence" value="ECO:0007669"/>
    <property type="project" value="InterPro"/>
</dbReference>
<dbReference type="GO" id="GO:0004180">
    <property type="term" value="F:carboxypeptidase activity"/>
    <property type="evidence" value="ECO:0007669"/>
    <property type="project" value="UniProtKB-KW"/>
</dbReference>
<feature type="transmembrane region" description="Helical" evidence="13">
    <location>
        <begin position="2153"/>
        <end position="2174"/>
    </location>
</feature>
<comment type="similarity">
    <text evidence="1 11">Belongs to the peptidase M2 family.</text>
</comment>
<feature type="transmembrane region" description="Helical" evidence="13">
    <location>
        <begin position="2213"/>
        <end position="2234"/>
    </location>
</feature>
<dbReference type="RefSeq" id="XP_013753742.1">
    <property type="nucleotide sequence ID" value="XM_013898288.1"/>
</dbReference>
<dbReference type="eggNOG" id="KOG3690">
    <property type="taxonomic scope" value="Eukaryota"/>
</dbReference>
<evidence type="ECO:0000256" key="4">
    <source>
        <dbReference type="ARBA" id="ARBA00023180"/>
    </source>
</evidence>
<feature type="compositionally biased region" description="Pro residues" evidence="12">
    <location>
        <begin position="2577"/>
        <end position="2600"/>
    </location>
</feature>
<evidence type="ECO:0000313" key="15">
    <source>
        <dbReference type="Proteomes" id="UP000054408"/>
    </source>
</evidence>
<keyword evidence="13" id="KW-0472">Membrane</keyword>
<feature type="disulfide bond" evidence="9">
    <location>
        <begin position="510"/>
        <end position="522"/>
    </location>
</feature>